<accession>A0ABV4TDZ8</accession>
<gene>
    <name evidence="1" type="ORF">AAGV28_07160</name>
</gene>
<name>A0ABV4TDZ8_9FLAO</name>
<dbReference type="Proteomes" id="UP001574169">
    <property type="component" value="Unassembled WGS sequence"/>
</dbReference>
<organism evidence="1 2">
    <name type="scientific">Flavobacterium zubiriense</name>
    <dbReference type="NCBI Taxonomy" id="3138075"/>
    <lineage>
        <taxon>Bacteria</taxon>
        <taxon>Pseudomonadati</taxon>
        <taxon>Bacteroidota</taxon>
        <taxon>Flavobacteriia</taxon>
        <taxon>Flavobacteriales</taxon>
        <taxon>Flavobacteriaceae</taxon>
        <taxon>Flavobacterium</taxon>
    </lineage>
</organism>
<reference evidence="1 2" key="1">
    <citation type="submission" date="2024-04" db="EMBL/GenBank/DDBJ databases">
        <title>New Clade of Flavobacterium.</title>
        <authorList>
            <person name="Matos L."/>
            <person name="Proenca D.N."/>
            <person name="Fransisco R.M."/>
            <person name="Chung A.P."/>
            <person name="Maccario L."/>
            <person name="Sorensen S.J."/>
            <person name="Morais P.V."/>
        </authorList>
    </citation>
    <scope>NUCLEOTIDE SEQUENCE [LARGE SCALE GENOMIC DNA]</scope>
    <source>
        <strain evidence="1 2">FZUC8N2.13</strain>
    </source>
</reference>
<proteinExistence type="predicted"/>
<sequence length="92" mass="10442">MGSTVKLYDAIKRMRELTDKGIPFSFSFMSYNDTNGTSSGIKTVTNAQLRMGYRNDQSKKASILIGYVNGQDGNRWFYLPLLLKFNGYTIKP</sequence>
<comment type="caution">
    <text evidence="1">The sequence shown here is derived from an EMBL/GenBank/DDBJ whole genome shotgun (WGS) entry which is preliminary data.</text>
</comment>
<protein>
    <submittedName>
        <fullName evidence="1">Uncharacterized protein</fullName>
    </submittedName>
</protein>
<dbReference type="EMBL" id="JBCFQL010000006">
    <property type="protein sequence ID" value="MFA9191147.1"/>
    <property type="molecule type" value="Genomic_DNA"/>
</dbReference>
<dbReference type="RefSeq" id="WP_373406140.1">
    <property type="nucleotide sequence ID" value="NZ_JBCFQL010000006.1"/>
</dbReference>
<keyword evidence="2" id="KW-1185">Reference proteome</keyword>
<evidence type="ECO:0000313" key="2">
    <source>
        <dbReference type="Proteomes" id="UP001574169"/>
    </source>
</evidence>
<evidence type="ECO:0000313" key="1">
    <source>
        <dbReference type="EMBL" id="MFA9191147.1"/>
    </source>
</evidence>